<reference evidence="1 2" key="1">
    <citation type="submission" date="2015-04" db="EMBL/GenBank/DDBJ databases">
        <title>The draft genome sequence of Roseovarius sp.R12b.</title>
        <authorList>
            <person name="Li G."/>
            <person name="Lai Q."/>
            <person name="Shao Z."/>
            <person name="Yan P."/>
        </authorList>
    </citation>
    <scope>NUCLEOTIDE SEQUENCE [LARGE SCALE GENOMIC DNA]</scope>
    <source>
        <strain evidence="1 2">R12B</strain>
    </source>
</reference>
<organism evidence="1 2">
    <name type="scientific">Roseovarius atlanticus</name>
    <dbReference type="NCBI Taxonomy" id="1641875"/>
    <lineage>
        <taxon>Bacteria</taxon>
        <taxon>Pseudomonadati</taxon>
        <taxon>Pseudomonadota</taxon>
        <taxon>Alphaproteobacteria</taxon>
        <taxon>Rhodobacterales</taxon>
        <taxon>Roseobacteraceae</taxon>
        <taxon>Roseovarius</taxon>
    </lineage>
</organism>
<dbReference type="Proteomes" id="UP000051295">
    <property type="component" value="Unassembled WGS sequence"/>
</dbReference>
<dbReference type="PATRIC" id="fig|1641875.4.peg.3010"/>
<proteinExistence type="predicted"/>
<evidence type="ECO:0000313" key="2">
    <source>
        <dbReference type="Proteomes" id="UP000051295"/>
    </source>
</evidence>
<name>A0A0T5NYG5_9RHOB</name>
<gene>
    <name evidence="1" type="ORF">XM53_04960</name>
</gene>
<dbReference type="OrthoDB" id="7739400at2"/>
<dbReference type="AlphaFoldDB" id="A0A0T5NYG5"/>
<accession>A0A0T5NYG5</accession>
<dbReference type="EMBL" id="LAXJ01000003">
    <property type="protein sequence ID" value="KRS13902.1"/>
    <property type="molecule type" value="Genomic_DNA"/>
</dbReference>
<comment type="caution">
    <text evidence="1">The sequence shown here is derived from an EMBL/GenBank/DDBJ whole genome shotgun (WGS) entry which is preliminary data.</text>
</comment>
<sequence>MTDATLAPGMVPASGRFRYEAKEFGRLDFEVSHAKFVLWKTFENEQEAEGVQLNIMIAARAQEIPDESGDADMVYLLAPALTTEWLTIREADLASRDRGALDGVTVDFDWDRTPDVPEAPAAIQEGSYGSTEVLRLSLSHVPPDRYRVQVQAKDEFGRACEIDADLPLFEIGASNFSMSWPAAVEDWLDRHFERDGLHVEWRTVGPMTNQWQNLYASFKETGDE</sequence>
<keyword evidence="2" id="KW-1185">Reference proteome</keyword>
<dbReference type="RefSeq" id="WP_057790880.1">
    <property type="nucleotide sequence ID" value="NZ_LAXJ01000003.1"/>
</dbReference>
<evidence type="ECO:0000313" key="1">
    <source>
        <dbReference type="EMBL" id="KRS13902.1"/>
    </source>
</evidence>
<dbReference type="STRING" id="1641875.XM53_04960"/>
<protein>
    <submittedName>
        <fullName evidence="1">Uncharacterized protein</fullName>
    </submittedName>
</protein>